<dbReference type="OrthoDB" id="29523at2759"/>
<dbReference type="AlphaFoldDB" id="G3B5N5"/>
<dbReference type="PANTHER" id="PTHR23149">
    <property type="entry name" value="G PATCH DOMAIN CONTAINING PROTEIN"/>
    <property type="match status" value="1"/>
</dbReference>
<evidence type="ECO:0000256" key="5">
    <source>
        <dbReference type="ARBA" id="ARBA00038007"/>
    </source>
</evidence>
<evidence type="ECO:0000256" key="3">
    <source>
        <dbReference type="ARBA" id="ARBA00022552"/>
    </source>
</evidence>
<feature type="compositionally biased region" description="Basic and acidic residues" evidence="9">
    <location>
        <begin position="201"/>
        <end position="216"/>
    </location>
</feature>
<gene>
    <name evidence="11" type="ORF">CANTEDRAFT_107082</name>
</gene>
<accession>G3B5N5</accession>
<dbReference type="EMBL" id="GL996524">
    <property type="protein sequence ID" value="EGV63270.1"/>
    <property type="molecule type" value="Genomic_DNA"/>
</dbReference>
<name>G3B5N5_CANTC</name>
<dbReference type="Proteomes" id="UP000000707">
    <property type="component" value="Unassembled WGS sequence"/>
</dbReference>
<evidence type="ECO:0000256" key="2">
    <source>
        <dbReference type="ARBA" id="ARBA00022517"/>
    </source>
</evidence>
<dbReference type="HOGENOM" id="CLU_052839_0_0_1"/>
<dbReference type="PANTHER" id="PTHR23149:SF31">
    <property type="entry name" value="PROTEIN PXR1"/>
    <property type="match status" value="1"/>
</dbReference>
<dbReference type="Pfam" id="PF01585">
    <property type="entry name" value="G-patch"/>
    <property type="match status" value="1"/>
</dbReference>
<dbReference type="GO" id="GO:0003676">
    <property type="term" value="F:nucleic acid binding"/>
    <property type="evidence" value="ECO:0007669"/>
    <property type="project" value="InterPro"/>
</dbReference>
<dbReference type="InterPro" id="IPR000467">
    <property type="entry name" value="G_patch_dom"/>
</dbReference>
<reference evidence="11 12" key="1">
    <citation type="journal article" date="2011" name="Proc. Natl. Acad. Sci. U.S.A.">
        <title>Comparative genomics of xylose-fermenting fungi for enhanced biofuel production.</title>
        <authorList>
            <person name="Wohlbach D.J."/>
            <person name="Kuo A."/>
            <person name="Sato T.K."/>
            <person name="Potts K.M."/>
            <person name="Salamov A.A."/>
            <person name="LaButti K.M."/>
            <person name="Sun H."/>
            <person name="Clum A."/>
            <person name="Pangilinan J.L."/>
            <person name="Lindquist E.A."/>
            <person name="Lucas S."/>
            <person name="Lapidus A."/>
            <person name="Jin M."/>
            <person name="Gunawan C."/>
            <person name="Balan V."/>
            <person name="Dale B.E."/>
            <person name="Jeffries T.W."/>
            <person name="Zinkel R."/>
            <person name="Barry K.W."/>
            <person name="Grigoriev I.V."/>
            <person name="Gasch A.P."/>
        </authorList>
    </citation>
    <scope>NUCLEOTIDE SEQUENCE [LARGE SCALE GENOMIC DNA]</scope>
    <source>
        <strain evidence="12">ATCC 10573 / BCRC 21748 / CBS 615 / JCM 9827 / NBRC 10315 / NRRL Y-1498 / VKM Y-70</strain>
    </source>
</reference>
<dbReference type="SMART" id="SM00443">
    <property type="entry name" value="G_patch"/>
    <property type="match status" value="1"/>
</dbReference>
<comment type="subcellular location">
    <subcellularLocation>
        <location evidence="1">Nucleus</location>
        <location evidence="1">Nucleolus</location>
    </subcellularLocation>
</comment>
<organism evidence="12">
    <name type="scientific">Candida tenuis (strain ATCC 10573 / BCRC 21748 / CBS 615 / JCM 9827 / NBRC 10315 / NRRL Y-1498 / VKM Y-70)</name>
    <name type="common">Yeast</name>
    <name type="synonym">Yamadazyma tenuis</name>
    <dbReference type="NCBI Taxonomy" id="590646"/>
    <lineage>
        <taxon>Eukaryota</taxon>
        <taxon>Fungi</taxon>
        <taxon>Dikarya</taxon>
        <taxon>Ascomycota</taxon>
        <taxon>Saccharomycotina</taxon>
        <taxon>Pichiomycetes</taxon>
        <taxon>Debaryomycetaceae</taxon>
        <taxon>Yamadazyma</taxon>
    </lineage>
</organism>
<evidence type="ECO:0000256" key="4">
    <source>
        <dbReference type="ARBA" id="ARBA00023242"/>
    </source>
</evidence>
<evidence type="ECO:0000256" key="1">
    <source>
        <dbReference type="ARBA" id="ARBA00004604"/>
    </source>
</evidence>
<dbReference type="STRING" id="590646.G3B5N5"/>
<keyword evidence="12" id="KW-1185">Reference proteome</keyword>
<feature type="compositionally biased region" description="Basic and acidic residues" evidence="9">
    <location>
        <begin position="175"/>
        <end position="191"/>
    </location>
</feature>
<dbReference type="PROSITE" id="PS50174">
    <property type="entry name" value="G_PATCH"/>
    <property type="match status" value="1"/>
</dbReference>
<sequence>MGLAGTKVKQRFGLDPRNTNWSNDTTRFGHQHLEKLGWKPGKGLGLVGHALTTHVKVSIKDDNLGLGAKMKKKDKELLNDDVAYGLDAFQRILGRLNGNETQVNQELERSRKEKIINGKLGIQFIKGDVLKSTWDSEMKQLKEIPEKATQEKKRKHEDHGEFQGMKIKKVKKKNSKESKQKEKKLNKDRVSKSSKSKKSKTKDNREENKSAKDRGLIIKNKKKQNQKNEDTAEMSQPVAISSRLSARSKYIKQKKASIMDPKLLNEIFMITK</sequence>
<evidence type="ECO:0000313" key="12">
    <source>
        <dbReference type="Proteomes" id="UP000000707"/>
    </source>
</evidence>
<evidence type="ECO:0000259" key="10">
    <source>
        <dbReference type="PROSITE" id="PS50174"/>
    </source>
</evidence>
<feature type="domain" description="G-patch" evidence="10">
    <location>
        <begin position="25"/>
        <end position="71"/>
    </location>
</feature>
<dbReference type="InterPro" id="IPR050656">
    <property type="entry name" value="PINX1"/>
</dbReference>
<feature type="region of interest" description="Disordered" evidence="9">
    <location>
        <begin position="142"/>
        <end position="240"/>
    </location>
</feature>
<evidence type="ECO:0000256" key="6">
    <source>
        <dbReference type="ARBA" id="ARBA00040137"/>
    </source>
</evidence>
<evidence type="ECO:0000313" key="11">
    <source>
        <dbReference type="EMBL" id="EGV63270.1"/>
    </source>
</evidence>
<evidence type="ECO:0000256" key="9">
    <source>
        <dbReference type="SAM" id="MobiDB-lite"/>
    </source>
</evidence>
<evidence type="ECO:0000256" key="7">
    <source>
        <dbReference type="ARBA" id="ARBA00040376"/>
    </source>
</evidence>
<keyword evidence="3" id="KW-0698">rRNA processing</keyword>
<proteinExistence type="inferred from homology"/>
<dbReference type="GO" id="GO:0006364">
    <property type="term" value="P:rRNA processing"/>
    <property type="evidence" value="ECO:0007669"/>
    <property type="project" value="UniProtKB-KW"/>
</dbReference>
<keyword evidence="2" id="KW-0690">Ribosome biogenesis</keyword>
<protein>
    <recommendedName>
        <fullName evidence="7">Protein PXR1</fullName>
    </recommendedName>
    <alternativeName>
        <fullName evidence="8">PinX1-related protein 1</fullName>
    </alternativeName>
    <alternativeName>
        <fullName evidence="6">Protein pxr1</fullName>
    </alternativeName>
</protein>
<dbReference type="eggNOG" id="KOG2809">
    <property type="taxonomic scope" value="Eukaryota"/>
</dbReference>
<feature type="compositionally biased region" description="Basic and acidic residues" evidence="9">
    <location>
        <begin position="142"/>
        <end position="161"/>
    </location>
</feature>
<keyword evidence="4" id="KW-0539">Nucleus</keyword>
<dbReference type="GO" id="GO:0005730">
    <property type="term" value="C:nucleolus"/>
    <property type="evidence" value="ECO:0007669"/>
    <property type="project" value="UniProtKB-SubCell"/>
</dbReference>
<evidence type="ECO:0000256" key="8">
    <source>
        <dbReference type="ARBA" id="ARBA00041961"/>
    </source>
</evidence>
<comment type="similarity">
    <text evidence="5">Belongs to the PINX1 family.</text>
</comment>